<dbReference type="Ensembl" id="ENSTMTT00000014712.1">
    <property type="protein sequence ID" value="ENSTMTP00000014224.1"/>
    <property type="gene ID" value="ENSTMTG00000010297.1"/>
</dbReference>
<dbReference type="GO" id="GO:0019899">
    <property type="term" value="F:enzyme binding"/>
    <property type="evidence" value="ECO:0007669"/>
    <property type="project" value="Ensembl"/>
</dbReference>
<feature type="repeat" description="WD" evidence="6">
    <location>
        <begin position="380"/>
        <end position="422"/>
    </location>
</feature>
<evidence type="ECO:0000256" key="5">
    <source>
        <dbReference type="ARBA" id="ARBA00022737"/>
    </source>
</evidence>
<evidence type="ECO:0000256" key="4">
    <source>
        <dbReference type="ARBA" id="ARBA00022574"/>
    </source>
</evidence>
<dbReference type="GO" id="GO:0003677">
    <property type="term" value="F:DNA binding"/>
    <property type="evidence" value="ECO:0007669"/>
    <property type="project" value="TreeGrafter"/>
</dbReference>
<dbReference type="SMART" id="SM00320">
    <property type="entry name" value="WD40"/>
    <property type="match status" value="4"/>
</dbReference>
<dbReference type="PROSITE" id="PS50082">
    <property type="entry name" value="WD_REPEATS_2"/>
    <property type="match status" value="1"/>
</dbReference>
<sequence>MCPCNIYCKRSLEPKKKKRPCDFAQCFIFSTVQAFLCTLCNILNIILQSNCFYLFVQDGSSQLSAYERKRLKNITENANFFASLKLLEAWTRQPLEGVKPKKTEAETVRRRSMRLQRVDPSGVPLPEIPAQPEPVIDEYLPPGPLPMVPANQSKSSELTDAFLDTWTKISQVSVVIHSFWGAFSLTSLSHMILSEDAVTKVVKNRIYSVAIHPSESRTLVAAGDKSGQIGLWDLNSKSEDGVYVFIPHSQPVSCMYFSPFNPVHLLSLSHDGTVRCGDVTRAVFEEVYRSEENSFSSFDFLADNASTLVVGQWDGDVAIVDRRTPGTSSELTANMNSKTTRTVHVHPVNRQYFIAAGAVNVCIFDARYLKPNGNKPISFLSGHTKSVASAYFSPITGNRVVTTCADDTLRVYDTSSLSSTIPVLTAVRHNNNTGRWLTRFRAIWDPKQEDCFVVGSMARPRQIEIFQDTGEQLHSFYNVDYLGSVCSINAVHPTKNILVGGNSSGC</sequence>
<dbReference type="GO" id="GO:0090734">
    <property type="term" value="C:site of DNA damage"/>
    <property type="evidence" value="ECO:0007669"/>
    <property type="project" value="Ensembl"/>
</dbReference>
<dbReference type="PANTHER" id="PTHR14773:SF0">
    <property type="entry name" value="WD REPEAT-CONTAINING PROTEIN 76"/>
    <property type="match status" value="1"/>
</dbReference>
<dbReference type="InParanoid" id="A0A674J3Z2"/>
<dbReference type="InterPro" id="IPR036322">
    <property type="entry name" value="WD40_repeat_dom_sf"/>
</dbReference>
<dbReference type="AlphaFoldDB" id="A0A674J3Z2"/>
<keyword evidence="8" id="KW-1133">Transmembrane helix</keyword>
<comment type="subunit">
    <text evidence="7">Interacts with CUL4A and/or CUL4B.</text>
</comment>
<evidence type="ECO:0000313" key="9">
    <source>
        <dbReference type="Ensembl" id="ENSTMTP00000014224.1"/>
    </source>
</evidence>
<dbReference type="InterPro" id="IPR001680">
    <property type="entry name" value="WD40_rpt"/>
</dbReference>
<keyword evidence="8" id="KW-0472">Membrane</keyword>
<dbReference type="Gene3D" id="2.130.10.10">
    <property type="entry name" value="YVTN repeat-like/Quinoprotein amine dehydrogenase"/>
    <property type="match status" value="1"/>
</dbReference>
<evidence type="ECO:0000256" key="6">
    <source>
        <dbReference type="PROSITE-ProRule" id="PRU00221"/>
    </source>
</evidence>
<dbReference type="InterPro" id="IPR050853">
    <property type="entry name" value="WD_repeat_DNA-damage-binding"/>
</dbReference>
<proteinExistence type="inferred from homology"/>
<keyword evidence="5" id="KW-0677">Repeat</keyword>
<accession>A0A674J3Z2</accession>
<evidence type="ECO:0000256" key="2">
    <source>
        <dbReference type="ARBA" id="ARBA00005434"/>
    </source>
</evidence>
<keyword evidence="8" id="KW-0812">Transmembrane</keyword>
<dbReference type="SUPFAM" id="SSF50978">
    <property type="entry name" value="WD40 repeat-like"/>
    <property type="match status" value="1"/>
</dbReference>
<organism evidence="9 10">
    <name type="scientific">Terrapene triunguis</name>
    <name type="common">Three-toed box turtle</name>
    <dbReference type="NCBI Taxonomy" id="2587831"/>
    <lineage>
        <taxon>Eukaryota</taxon>
        <taxon>Metazoa</taxon>
        <taxon>Chordata</taxon>
        <taxon>Craniata</taxon>
        <taxon>Vertebrata</taxon>
        <taxon>Euteleostomi</taxon>
        <taxon>Archelosauria</taxon>
        <taxon>Testudinata</taxon>
        <taxon>Testudines</taxon>
        <taxon>Cryptodira</taxon>
        <taxon>Durocryptodira</taxon>
        <taxon>Testudinoidea</taxon>
        <taxon>Emydidae</taxon>
        <taxon>Terrapene</taxon>
    </lineage>
</organism>
<gene>
    <name evidence="9" type="primary">WDR76</name>
</gene>
<comment type="similarity">
    <text evidence="2 7">Belongs to the WD repeat DDB2/WDR76 family.</text>
</comment>
<keyword evidence="4 6" id="KW-0853">WD repeat</keyword>
<dbReference type="Pfam" id="PF00400">
    <property type="entry name" value="WD40"/>
    <property type="match status" value="2"/>
</dbReference>
<dbReference type="GO" id="GO:0005634">
    <property type="term" value="C:nucleus"/>
    <property type="evidence" value="ECO:0007669"/>
    <property type="project" value="Ensembl"/>
</dbReference>
<comment type="function">
    <text evidence="1 7">Specifically binds 5-hydroxymethylcytosine (5hmC), suggesting that it acts as a specific reader of 5hmC.</text>
</comment>
<dbReference type="GeneTree" id="ENSGT00510000048144"/>
<evidence type="ECO:0000256" key="8">
    <source>
        <dbReference type="SAM" id="Phobius"/>
    </source>
</evidence>
<evidence type="ECO:0000256" key="1">
    <source>
        <dbReference type="ARBA" id="ARBA00002530"/>
    </source>
</evidence>
<evidence type="ECO:0000313" key="10">
    <source>
        <dbReference type="Proteomes" id="UP000472274"/>
    </source>
</evidence>
<feature type="transmembrane region" description="Helical" evidence="8">
    <location>
        <begin position="26"/>
        <end position="47"/>
    </location>
</feature>
<evidence type="ECO:0000256" key="3">
    <source>
        <dbReference type="ARBA" id="ARBA00021234"/>
    </source>
</evidence>
<dbReference type="PANTHER" id="PTHR14773">
    <property type="entry name" value="WD REPEAT-CONTAINING PROTEIN 76"/>
    <property type="match status" value="1"/>
</dbReference>
<evidence type="ECO:0000256" key="7">
    <source>
        <dbReference type="RuleBase" id="RU365004"/>
    </source>
</evidence>
<dbReference type="GO" id="GO:0000792">
    <property type="term" value="C:heterochromatin"/>
    <property type="evidence" value="ECO:0007669"/>
    <property type="project" value="Ensembl"/>
</dbReference>
<keyword evidence="10" id="KW-1185">Reference proteome</keyword>
<protein>
    <recommendedName>
        <fullName evidence="3 7">WD repeat-containing protein 76</fullName>
    </recommendedName>
</protein>
<dbReference type="GO" id="GO:2000001">
    <property type="term" value="P:regulation of DNA damage checkpoint"/>
    <property type="evidence" value="ECO:0007669"/>
    <property type="project" value="TreeGrafter"/>
</dbReference>
<dbReference type="GO" id="GO:0006974">
    <property type="term" value="P:DNA damage response"/>
    <property type="evidence" value="ECO:0007669"/>
    <property type="project" value="Ensembl"/>
</dbReference>
<dbReference type="Proteomes" id="UP000472274">
    <property type="component" value="Unplaced"/>
</dbReference>
<name>A0A674J3Z2_9SAUR</name>
<dbReference type="InterPro" id="IPR015943">
    <property type="entry name" value="WD40/YVTN_repeat-like_dom_sf"/>
</dbReference>
<reference evidence="9" key="1">
    <citation type="submission" date="2025-08" db="UniProtKB">
        <authorList>
            <consortium name="Ensembl"/>
        </authorList>
    </citation>
    <scope>IDENTIFICATION</scope>
</reference>
<dbReference type="FunFam" id="2.130.10.10:FF:000180">
    <property type="entry name" value="WD repeat-containing protein 76"/>
    <property type="match status" value="1"/>
</dbReference>
<reference evidence="9" key="2">
    <citation type="submission" date="2025-09" db="UniProtKB">
        <authorList>
            <consortium name="Ensembl"/>
        </authorList>
    </citation>
    <scope>IDENTIFICATION</scope>
</reference>